<dbReference type="Proteomes" id="UP000481872">
    <property type="component" value="Unassembled WGS sequence"/>
</dbReference>
<keyword evidence="4 6" id="KW-1133">Transmembrane helix</keyword>
<dbReference type="CDD" id="cd13128">
    <property type="entry name" value="MATE_Wzx_like"/>
    <property type="match status" value="1"/>
</dbReference>
<keyword evidence="8" id="KW-1185">Reference proteome</keyword>
<feature type="transmembrane region" description="Helical" evidence="6">
    <location>
        <begin position="97"/>
        <end position="118"/>
    </location>
</feature>
<reference evidence="7 8" key="1">
    <citation type="submission" date="2020-02" db="EMBL/GenBank/DDBJ databases">
        <title>Genome assembly of a novel Clostridium senegalense strain.</title>
        <authorList>
            <person name="Gupta T.B."/>
            <person name="Jauregui R."/>
            <person name="Maclean P."/>
            <person name="Nawarathana A."/>
            <person name="Brightwell G."/>
        </authorList>
    </citation>
    <scope>NUCLEOTIDE SEQUENCE [LARGE SCALE GENOMIC DNA]</scope>
    <source>
        <strain evidence="7 8">AGRFS4</strain>
    </source>
</reference>
<feature type="transmembrane region" description="Helical" evidence="6">
    <location>
        <begin position="55"/>
        <end position="76"/>
    </location>
</feature>
<evidence type="ECO:0000256" key="5">
    <source>
        <dbReference type="ARBA" id="ARBA00023136"/>
    </source>
</evidence>
<feature type="transmembrane region" description="Helical" evidence="6">
    <location>
        <begin position="124"/>
        <end position="145"/>
    </location>
</feature>
<evidence type="ECO:0000313" key="8">
    <source>
        <dbReference type="Proteomes" id="UP000481872"/>
    </source>
</evidence>
<dbReference type="PANTHER" id="PTHR30250">
    <property type="entry name" value="PST FAMILY PREDICTED COLANIC ACID TRANSPORTER"/>
    <property type="match status" value="1"/>
</dbReference>
<feature type="transmembrane region" description="Helical" evidence="6">
    <location>
        <begin position="221"/>
        <end position="241"/>
    </location>
</feature>
<feature type="transmembrane region" description="Helical" evidence="6">
    <location>
        <begin position="154"/>
        <end position="176"/>
    </location>
</feature>
<dbReference type="AlphaFoldDB" id="A0A6M0H942"/>
<dbReference type="PANTHER" id="PTHR30250:SF11">
    <property type="entry name" value="O-ANTIGEN TRANSPORTER-RELATED"/>
    <property type="match status" value="1"/>
</dbReference>
<comment type="subcellular location">
    <subcellularLocation>
        <location evidence="1">Cell membrane</location>
        <topology evidence="1">Multi-pass membrane protein</topology>
    </subcellularLocation>
</comment>
<feature type="transmembrane region" description="Helical" evidence="6">
    <location>
        <begin position="304"/>
        <end position="324"/>
    </location>
</feature>
<sequence length="421" mass="47337">MKNSILLDFKVAMKNGFLHIFGSSFINKVIGFGVGIILPRIIGKDLFGEYTYAQTILNMFLLLQGLGVVPAILQYCSGNYDKDQKLSYLKYGIKIGMISNLVISILMVLFSVFGSLPIKGSMIILLYLSAIPVFSIIFDIIQIYLRVLYENKKFAILSNSNTILYLIGIVSLGILFKIKGIILARYMSLILTIILGIIFLRQHISNLSKVKYPDKANKKEFLKYSIVLSLTNAISQLLFQLDVLLIGNIIRDASIVAIYKVATLIPMNMLFLPSSVMIFVYPYFAKKCDDKNCVKGKYIKLQRYLAIINGLISIICIVFARIIIKIIFGSKYLNCISAFRILWVGYFIAGTFRVPSGNILFTIKKEKVNLFNSIFSGLLNIVLDILLILKFGYNGAAIATVITFVISSIISNTYLYKYLNS</sequence>
<dbReference type="RefSeq" id="WP_199870918.1">
    <property type="nucleotide sequence ID" value="NZ_JAAGPU010000054.1"/>
</dbReference>
<feature type="transmembrane region" description="Helical" evidence="6">
    <location>
        <begin position="261"/>
        <end position="284"/>
    </location>
</feature>
<dbReference type="InterPro" id="IPR050833">
    <property type="entry name" value="Poly_Biosynth_Transport"/>
</dbReference>
<dbReference type="InterPro" id="IPR002797">
    <property type="entry name" value="Polysacc_synth"/>
</dbReference>
<gene>
    <name evidence="7" type="ORF">G3M99_17460</name>
</gene>
<keyword evidence="5 6" id="KW-0472">Membrane</keyword>
<feature type="transmembrane region" description="Helical" evidence="6">
    <location>
        <begin position="370"/>
        <end position="389"/>
    </location>
</feature>
<name>A0A6M0H942_9CLOT</name>
<evidence type="ECO:0000256" key="2">
    <source>
        <dbReference type="ARBA" id="ARBA00022475"/>
    </source>
</evidence>
<dbReference type="EMBL" id="JAAGPU010000054">
    <property type="protein sequence ID" value="NEU06593.1"/>
    <property type="molecule type" value="Genomic_DNA"/>
</dbReference>
<dbReference type="GO" id="GO:0005886">
    <property type="term" value="C:plasma membrane"/>
    <property type="evidence" value="ECO:0007669"/>
    <property type="project" value="UniProtKB-SubCell"/>
</dbReference>
<comment type="caution">
    <text evidence="7">The sequence shown here is derived from an EMBL/GenBank/DDBJ whole genome shotgun (WGS) entry which is preliminary data.</text>
</comment>
<protein>
    <submittedName>
        <fullName evidence="7">Flippase</fullName>
    </submittedName>
</protein>
<keyword evidence="2" id="KW-1003">Cell membrane</keyword>
<evidence type="ECO:0000256" key="1">
    <source>
        <dbReference type="ARBA" id="ARBA00004651"/>
    </source>
</evidence>
<evidence type="ECO:0000313" key="7">
    <source>
        <dbReference type="EMBL" id="NEU06593.1"/>
    </source>
</evidence>
<keyword evidence="3 6" id="KW-0812">Transmembrane</keyword>
<accession>A0A6M0H942</accession>
<organism evidence="7 8">
    <name type="scientific">Clostridium senegalense</name>
    <dbReference type="NCBI Taxonomy" id="1465809"/>
    <lineage>
        <taxon>Bacteria</taxon>
        <taxon>Bacillati</taxon>
        <taxon>Bacillota</taxon>
        <taxon>Clostridia</taxon>
        <taxon>Eubacteriales</taxon>
        <taxon>Clostridiaceae</taxon>
        <taxon>Clostridium</taxon>
    </lineage>
</organism>
<feature type="transmembrane region" description="Helical" evidence="6">
    <location>
        <begin position="182"/>
        <end position="200"/>
    </location>
</feature>
<evidence type="ECO:0000256" key="3">
    <source>
        <dbReference type="ARBA" id="ARBA00022692"/>
    </source>
</evidence>
<feature type="transmembrane region" description="Helical" evidence="6">
    <location>
        <begin position="395"/>
        <end position="416"/>
    </location>
</feature>
<dbReference type="Pfam" id="PF01943">
    <property type="entry name" value="Polysacc_synt"/>
    <property type="match status" value="1"/>
</dbReference>
<evidence type="ECO:0000256" key="6">
    <source>
        <dbReference type="SAM" id="Phobius"/>
    </source>
</evidence>
<proteinExistence type="predicted"/>
<feature type="transmembrane region" description="Helical" evidence="6">
    <location>
        <begin position="20"/>
        <end position="43"/>
    </location>
</feature>
<evidence type="ECO:0000256" key="4">
    <source>
        <dbReference type="ARBA" id="ARBA00022989"/>
    </source>
</evidence>